<feature type="region of interest" description="Disordered" evidence="1">
    <location>
        <begin position="322"/>
        <end position="357"/>
    </location>
</feature>
<evidence type="ECO:0000256" key="1">
    <source>
        <dbReference type="SAM" id="MobiDB-lite"/>
    </source>
</evidence>
<name>A0A199NQU8_9MICC</name>
<dbReference type="Pfam" id="PF04536">
    <property type="entry name" value="TPM_phosphatase"/>
    <property type="match status" value="1"/>
</dbReference>
<feature type="region of interest" description="Disordered" evidence="1">
    <location>
        <begin position="270"/>
        <end position="297"/>
    </location>
</feature>
<keyword evidence="2" id="KW-0472">Membrane</keyword>
<reference evidence="5 7" key="4">
    <citation type="submission" date="2020-12" db="EMBL/GenBank/DDBJ databases">
        <title>FDA dAtabase for Regulatory Grade micrObial Sequences (FDA-ARGOS): Supporting development and validation of Infectious Disease Dx tests.</title>
        <authorList>
            <person name="Sproer C."/>
            <person name="Gronow S."/>
            <person name="Severitt S."/>
            <person name="Schroder I."/>
            <person name="Tallon L."/>
            <person name="Sadzewicz L."/>
            <person name="Zhao X."/>
            <person name="Boylan J."/>
            <person name="Ott S."/>
            <person name="Bowen H."/>
            <person name="Vavikolanu K."/>
            <person name="Mehta A."/>
            <person name="Aluvathingal J."/>
            <person name="Nadendla S."/>
            <person name="Lowell S."/>
            <person name="Myers T."/>
            <person name="Yan Y."/>
            <person name="Sichtig H."/>
        </authorList>
    </citation>
    <scope>NUCLEOTIDE SEQUENCE [LARGE SCALE GENOMIC DNA]</scope>
    <source>
        <strain evidence="5 7">FDAARGOS_864</strain>
    </source>
</reference>
<evidence type="ECO:0000313" key="5">
    <source>
        <dbReference type="EMBL" id="QPT54236.1"/>
    </source>
</evidence>
<keyword evidence="2" id="KW-0812">Transmembrane</keyword>
<dbReference type="KEGG" id="rkr:I6G21_03350"/>
<keyword evidence="6" id="KW-1185">Reference proteome</keyword>
<gene>
    <name evidence="4" type="ORF">AN277_0208590</name>
    <name evidence="5" type="ORF">I6G21_03350</name>
</gene>
<protein>
    <submittedName>
        <fullName evidence="5">TPM domain-containing protein</fullName>
    </submittedName>
</protein>
<feature type="domain" description="TPM" evidence="3">
    <location>
        <begin position="56"/>
        <end position="179"/>
    </location>
</feature>
<dbReference type="EMBL" id="LJBJ02000018">
    <property type="protein sequence ID" value="OAX51464.1"/>
    <property type="molecule type" value="Genomic_DNA"/>
</dbReference>
<evidence type="ECO:0000313" key="7">
    <source>
        <dbReference type="Proteomes" id="UP000594975"/>
    </source>
</evidence>
<dbReference type="Proteomes" id="UP000594975">
    <property type="component" value="Chromosome"/>
</dbReference>
<dbReference type="RefSeq" id="WP_058731043.1">
    <property type="nucleotide sequence ID" value="NZ_CP065738.1"/>
</dbReference>
<dbReference type="AlphaFoldDB" id="A0A199NQU8"/>
<evidence type="ECO:0000313" key="6">
    <source>
        <dbReference type="Proteomes" id="UP000053171"/>
    </source>
</evidence>
<reference evidence="6" key="1">
    <citation type="submission" date="2016-04" db="EMBL/GenBank/DDBJ databases">
        <authorList>
            <person name="Waterworth S."/>
            <person name="Matcher G."/>
        </authorList>
    </citation>
    <scope>NUCLEOTIDE SEQUENCE [LARGE SCALE GENOMIC DNA]</scope>
    <source>
        <strain evidence="6">RuSp02-3</strain>
    </source>
</reference>
<feature type="compositionally biased region" description="Gly residues" evidence="1">
    <location>
        <begin position="342"/>
        <end position="357"/>
    </location>
</feature>
<evidence type="ECO:0000259" key="3">
    <source>
        <dbReference type="Pfam" id="PF04536"/>
    </source>
</evidence>
<dbReference type="PANTHER" id="PTHR30373:SF2">
    <property type="entry name" value="UPF0603 PROTEIN YGCG"/>
    <property type="match status" value="1"/>
</dbReference>
<proteinExistence type="predicted"/>
<evidence type="ECO:0000313" key="4">
    <source>
        <dbReference type="EMBL" id="OAX51464.1"/>
    </source>
</evidence>
<feature type="transmembrane region" description="Helical" evidence="2">
    <location>
        <begin position="198"/>
        <end position="223"/>
    </location>
</feature>
<dbReference type="InterPro" id="IPR007621">
    <property type="entry name" value="TPM_dom"/>
</dbReference>
<accession>A0A199NQU8</accession>
<dbReference type="EMBL" id="CP065738">
    <property type="protein sequence ID" value="QPT54236.1"/>
    <property type="molecule type" value="Genomic_DNA"/>
</dbReference>
<evidence type="ECO:0000256" key="2">
    <source>
        <dbReference type="SAM" id="Phobius"/>
    </source>
</evidence>
<keyword evidence="2" id="KW-1133">Transmembrane helix</keyword>
<dbReference type="GeneID" id="61262398"/>
<dbReference type="PROSITE" id="PS51257">
    <property type="entry name" value="PROKAR_LIPOPROTEIN"/>
    <property type="match status" value="1"/>
</dbReference>
<reference evidence="4" key="2">
    <citation type="submission" date="2016-04" db="EMBL/GenBank/DDBJ databases">
        <authorList>
            <person name="Evans L.H."/>
            <person name="Alamgir A."/>
            <person name="Owens N."/>
            <person name="Weber N.D."/>
            <person name="Virtaneva K."/>
            <person name="Barbian K."/>
            <person name="Babar A."/>
            <person name="Rosenke K."/>
        </authorList>
    </citation>
    <scope>NUCLEOTIDE SEQUENCE [LARGE SCALE GENOMIC DNA]</scope>
    <source>
        <strain evidence="4">RUTW2-3</strain>
    </source>
</reference>
<reference evidence="4 6" key="3">
    <citation type="submission" date="2016-06" db="EMBL/GenBank/DDBJ databases">
        <title>Identification of putative biosynthetic pathways for the production of bioactive secondary metabolites by the marine actinomycete Kocuria kristinae RUTW2-3.</title>
        <authorList>
            <person name="Waterworth S.C."/>
            <person name="Walmsley T.A."/>
            <person name="Matongo T."/>
            <person name="Davies-Coleman M.T."/>
            <person name="Dorrington R.A."/>
        </authorList>
    </citation>
    <scope>NUCLEOTIDE SEQUENCE [LARGE SCALE GENOMIC DNA]</scope>
    <source>
        <strain evidence="6">RuSp02-3</strain>
        <strain evidence="4">RUTW2-3</strain>
    </source>
</reference>
<dbReference type="Gene3D" id="3.10.310.50">
    <property type="match status" value="1"/>
</dbReference>
<sequence>MVTLIARPARAARLPVRWAALAAVVLLLLLTACGSSSGSGGEAERGVPARPESGAVLDEAGILDEDGMAQVNRVIADRNRESDAARVAVITVNRAPQDWERWTREVAGTWGVGDAGADNGVLLAIDMGERRTRLEVADGVRQRLDDDAAAAILDEVTEPALKDDEYVRGVRETVEAVYDQAEGRTPAAVAEGREGHRLGVIVATVILSLVGLALLGLLGWIWWEVRRWRRIADREIDRYLAEHPGQEVTPEVRRDYRKYRFHHRKVPSWQEEIDRRREQARREGREPESIDDPTEYTHYTPTFGSWLPLYMAAPSLYSGSGTTPPAAGGDGSTGAAGSTTSFGGGAGFTGGGASGRF</sequence>
<organism evidence="4 6">
    <name type="scientific">Rothia kristinae</name>
    <dbReference type="NCBI Taxonomy" id="37923"/>
    <lineage>
        <taxon>Bacteria</taxon>
        <taxon>Bacillati</taxon>
        <taxon>Actinomycetota</taxon>
        <taxon>Actinomycetes</taxon>
        <taxon>Micrococcales</taxon>
        <taxon>Micrococcaceae</taxon>
        <taxon>Rothia</taxon>
    </lineage>
</organism>
<dbReference type="Proteomes" id="UP000053171">
    <property type="component" value="Unassembled WGS sequence"/>
</dbReference>
<feature type="compositionally biased region" description="Basic and acidic residues" evidence="1">
    <location>
        <begin position="272"/>
        <end position="288"/>
    </location>
</feature>
<dbReference type="PANTHER" id="PTHR30373">
    <property type="entry name" value="UPF0603 PROTEIN YGCG"/>
    <property type="match status" value="1"/>
</dbReference>